<evidence type="ECO:0000256" key="4">
    <source>
        <dbReference type="ARBA" id="ARBA00022692"/>
    </source>
</evidence>
<dbReference type="GO" id="GO:0015344">
    <property type="term" value="F:siderophore uptake transmembrane transporter activity"/>
    <property type="evidence" value="ECO:0007669"/>
    <property type="project" value="TreeGrafter"/>
</dbReference>
<protein>
    <submittedName>
        <fullName evidence="9">TonB-dependent receptor</fullName>
    </submittedName>
</protein>
<dbReference type="InterPro" id="IPR057601">
    <property type="entry name" value="Oar-like_b-barrel"/>
</dbReference>
<keyword evidence="2" id="KW-0813">Transport</keyword>
<keyword evidence="9" id="KW-0675">Receptor</keyword>
<sequence length="1188" mass="128597">MKNAKYWFLLLPLFFVLVSVGAFAQANSTVTGIVTDQTGAVVPGAQVVLTDTATGAIRTTTSSDTGLYSFPGLNASSFDMKVTAKGFQTFEQKGIVVNISATFRVDPKLTVGAETATITVTANALTPQVDSNVVSTLISEEQITDLATNGRNIVSLATLGLGVSGNLPDMNMPTSVGSSFVISFNGLNQGHNVWMIDGAEAYDRGSGGKSSMMPSQDALSEFQVLASNYPPDYGISSGGTVSMALKSGTTAFHGELWEFLRNDAVQAHNYFDNDQGQKKDKPELRLNIFGGNLGGPFFIPHVYNEQKKKTFFFYNQEWRRIIQGSSPAGIHAVPTADFITSAQDFTYVLPAYAASGQNQVFIPYTENPAYNAKLVAAGLTPPTKNEDGTINYVAFPGNKIPATLIDPAALSYNGVGAIPKANTAGDLISVSSKQPTNVHEEVARVDHNFNDKWQMFAHYIHDGVSQTYATSMWSGDSYPTVGSSFSNPSDMGTIKLTGTITPSLLLEASLNYNSNQINIQPSGTSWQKPSDYPGQSFFPAEKNAKNRLPTVNLSSWGTAFDPWSQPWHNAAQDINEVFGLSVTHAQHSLKFGGGYNRYTKNQQLFGNTNGNFTFNDGWTKASGDTPGHPNGTLTGDSYLDFLMGLSTGYAQMENQDIRHYVNQTTSVYAQDNWHLNNRLSIQYGIRYDAMPHAWERNNRVASFDPTQYQSAAKPILDPGTGAFCTHAGGACAQVSPGLQQFEGNTYYLNGVTVAGQGGTPAGLTKNDYNTVMPRVGFSLDLFGTGKTVLRGGFGTFYERIQGNDIYNVATAAPFTNTPGVNNTLLANPYYSWQNGSQLSSDMLPVVPQGPTTIASNYKNPGVAQYSLGIQHEFLPSMVAVAQFVGNTAWHQLLQFPINPFPLSTSMATREAAAGGQLNSAQTAMARTFPGFSNIVQESTIATGNFNSFQLGLRQQARHGLSFEVDYTYGHEIDSQYGSADLSANSSNPFSVKYDRGSGNLDRRHIMNANYIYKFPFFNSSQGLTKSLLGGWTLAGTVVVQTGLPWAGNNTPGYGGADTVGLGGNYRIFPDKVKSVTYPKKHVGNVYQWVSGDAFAAPMAGWLGGRNYGFGNAGRDAVVGPGNTNFTTSIYKAFAITERTHFEFRAESYNTWNHTQFNNFRNNWSGSDYGQASGARDPRTFQFGGKVVF</sequence>
<reference evidence="9" key="1">
    <citation type="submission" date="2021-04" db="EMBL/GenBank/DDBJ databases">
        <title>Phylogenetic analysis of Acidobacteriaceae.</title>
        <authorList>
            <person name="Qiu L."/>
            <person name="Zhang Q."/>
        </authorList>
    </citation>
    <scope>NUCLEOTIDE SEQUENCE</scope>
    <source>
        <strain evidence="9">DSM 25168</strain>
    </source>
</reference>
<keyword evidence="3" id="KW-1134">Transmembrane beta strand</keyword>
<keyword evidence="10" id="KW-1185">Reference proteome</keyword>
<dbReference type="Proteomes" id="UP001059380">
    <property type="component" value="Chromosome"/>
</dbReference>
<comment type="subcellular location">
    <subcellularLocation>
        <location evidence="1">Cell outer membrane</location>
        <topology evidence="1">Multi-pass membrane protein</topology>
    </subcellularLocation>
</comment>
<dbReference type="PANTHER" id="PTHR30069">
    <property type="entry name" value="TONB-DEPENDENT OUTER MEMBRANE RECEPTOR"/>
    <property type="match status" value="1"/>
</dbReference>
<dbReference type="Gene3D" id="2.60.40.1120">
    <property type="entry name" value="Carboxypeptidase-like, regulatory domain"/>
    <property type="match status" value="1"/>
</dbReference>
<evidence type="ECO:0000256" key="2">
    <source>
        <dbReference type="ARBA" id="ARBA00022448"/>
    </source>
</evidence>
<evidence type="ECO:0000313" key="10">
    <source>
        <dbReference type="Proteomes" id="UP001059380"/>
    </source>
</evidence>
<dbReference type="PANTHER" id="PTHR30069:SF46">
    <property type="entry name" value="OAR PROTEIN"/>
    <property type="match status" value="1"/>
</dbReference>
<evidence type="ECO:0000256" key="7">
    <source>
        <dbReference type="SAM" id="SignalP"/>
    </source>
</evidence>
<dbReference type="Pfam" id="PF13620">
    <property type="entry name" value="CarboxypepD_reg"/>
    <property type="match status" value="1"/>
</dbReference>
<evidence type="ECO:0000259" key="8">
    <source>
        <dbReference type="Pfam" id="PF25183"/>
    </source>
</evidence>
<keyword evidence="6" id="KW-0998">Cell outer membrane</keyword>
<keyword evidence="7" id="KW-0732">Signal</keyword>
<dbReference type="EMBL" id="CP093313">
    <property type="protein sequence ID" value="UWZ84344.1"/>
    <property type="molecule type" value="Genomic_DNA"/>
</dbReference>
<evidence type="ECO:0000256" key="3">
    <source>
        <dbReference type="ARBA" id="ARBA00022452"/>
    </source>
</evidence>
<gene>
    <name evidence="9" type="ORF">MOP44_00065</name>
</gene>
<dbReference type="AlphaFoldDB" id="A0A9J7BNP4"/>
<feature type="signal peptide" evidence="7">
    <location>
        <begin position="1"/>
        <end position="24"/>
    </location>
</feature>
<proteinExistence type="predicted"/>
<dbReference type="KEGG" id="orp:MOP44_00065"/>
<feature type="chain" id="PRO_5039932944" evidence="7">
    <location>
        <begin position="25"/>
        <end position="1188"/>
    </location>
</feature>
<keyword evidence="4" id="KW-0812">Transmembrane</keyword>
<dbReference type="GO" id="GO:0009279">
    <property type="term" value="C:cell outer membrane"/>
    <property type="evidence" value="ECO:0007669"/>
    <property type="project" value="UniProtKB-SubCell"/>
</dbReference>
<accession>A0A9J7BNP4</accession>
<feature type="domain" description="TonB-dependent transporter Oar-like beta-barrel" evidence="8">
    <location>
        <begin position="245"/>
        <end position="1181"/>
    </location>
</feature>
<dbReference type="InterPro" id="IPR036942">
    <property type="entry name" value="Beta-barrel_TonB_sf"/>
</dbReference>
<evidence type="ECO:0000256" key="5">
    <source>
        <dbReference type="ARBA" id="ARBA00023136"/>
    </source>
</evidence>
<dbReference type="RefSeq" id="WP_260793848.1">
    <property type="nucleotide sequence ID" value="NZ_CP093313.1"/>
</dbReference>
<dbReference type="SUPFAM" id="SSF56935">
    <property type="entry name" value="Porins"/>
    <property type="match status" value="1"/>
</dbReference>
<evidence type="ECO:0000313" key="9">
    <source>
        <dbReference type="EMBL" id="UWZ84344.1"/>
    </source>
</evidence>
<name>A0A9J7BNP4_9BACT</name>
<dbReference type="GO" id="GO:0044718">
    <property type="term" value="P:siderophore transmembrane transport"/>
    <property type="evidence" value="ECO:0007669"/>
    <property type="project" value="TreeGrafter"/>
</dbReference>
<organism evidence="9 10">
    <name type="scientific">Occallatibacter riparius</name>
    <dbReference type="NCBI Taxonomy" id="1002689"/>
    <lineage>
        <taxon>Bacteria</taxon>
        <taxon>Pseudomonadati</taxon>
        <taxon>Acidobacteriota</taxon>
        <taxon>Terriglobia</taxon>
        <taxon>Terriglobales</taxon>
        <taxon>Acidobacteriaceae</taxon>
        <taxon>Occallatibacter</taxon>
    </lineage>
</organism>
<evidence type="ECO:0000256" key="6">
    <source>
        <dbReference type="ARBA" id="ARBA00023237"/>
    </source>
</evidence>
<evidence type="ECO:0000256" key="1">
    <source>
        <dbReference type="ARBA" id="ARBA00004571"/>
    </source>
</evidence>
<keyword evidence="5" id="KW-0472">Membrane</keyword>
<dbReference type="Gene3D" id="2.40.170.20">
    <property type="entry name" value="TonB-dependent receptor, beta-barrel domain"/>
    <property type="match status" value="1"/>
</dbReference>
<dbReference type="SUPFAM" id="SSF49464">
    <property type="entry name" value="Carboxypeptidase regulatory domain-like"/>
    <property type="match status" value="1"/>
</dbReference>
<dbReference type="InterPro" id="IPR039426">
    <property type="entry name" value="TonB-dep_rcpt-like"/>
</dbReference>
<dbReference type="InterPro" id="IPR008969">
    <property type="entry name" value="CarboxyPept-like_regulatory"/>
</dbReference>
<dbReference type="Pfam" id="PF25183">
    <property type="entry name" value="OMP_b-brl_4"/>
    <property type="match status" value="1"/>
</dbReference>